<dbReference type="EMBL" id="PDNB01000020">
    <property type="protein sequence ID" value="PGH16070.1"/>
    <property type="molecule type" value="Genomic_DNA"/>
</dbReference>
<protein>
    <submittedName>
        <fullName evidence="3">Uncharacterized protein</fullName>
    </submittedName>
</protein>
<sequence length="591" mass="65249">MDTSESTGGAWQYREGGTRAWLNHVTSQNGRSSRTQFRSTSFEMSSDSAMTPGIRSLPPLSSVLDDQPKRFQPTSTLPDQARGIGAITQLRALTPTYKRPRLSDGHGRPPSATVEGGFILGDVPSPDSPTRKQRQQPRQRYHQSADDRKAQCSHCALIGPLVRQGSELPKRAQELVDADIEGSLTWAATVIFAGVSLIKDLVAMQMREARGSAYYGDGTHPTHPQQGGLEPAFPNPVHKVPLEAKENPEGLQSSRSVSNPFLNERALYPTESLLTTTAEKQTLENAEDSRPHFDTDFSHVPPSPGTPLQRQNNLAKPQSAMLQPSPSMIQQLSILKKTSLSQSPDYGMTPAHVTHLKDLQHQISTKTLALQTLQREHDALLATFSRQQTRSATLDKKTKVAEQEIKTLTEEKIQLESQVEFLESQVDELNKGKEESHHQSAASNAQYMQIMAMSSRLQAQGAADMKRWKAEKEEWEKEKQQLKGRIEELESQVAGSGRDSNRTGLGGQEASVAVTSEDQEPSLSDADILASTSLEVLKAEIMRLRKRCGDMETNLLELRDGAAQLDHVMQRFSSFSDRVKAIALPQEVPGP</sequence>
<dbReference type="AlphaFoldDB" id="A0A2B7Y4B2"/>
<feature type="compositionally biased region" description="Polar residues" evidence="2">
    <location>
        <begin position="306"/>
        <end position="323"/>
    </location>
</feature>
<evidence type="ECO:0000313" key="3">
    <source>
        <dbReference type="EMBL" id="PGH16070.1"/>
    </source>
</evidence>
<dbReference type="Gene3D" id="1.10.287.1490">
    <property type="match status" value="1"/>
</dbReference>
<proteinExistence type="predicted"/>
<evidence type="ECO:0000313" key="4">
    <source>
        <dbReference type="Proteomes" id="UP000223968"/>
    </source>
</evidence>
<keyword evidence="4" id="KW-1185">Reference proteome</keyword>
<evidence type="ECO:0000256" key="1">
    <source>
        <dbReference type="SAM" id="Coils"/>
    </source>
</evidence>
<name>A0A2B7Y4B2_9EURO</name>
<feature type="region of interest" description="Disordered" evidence="2">
    <location>
        <begin position="282"/>
        <end position="323"/>
    </location>
</feature>
<dbReference type="OrthoDB" id="4540864at2759"/>
<feature type="region of interest" description="Disordered" evidence="2">
    <location>
        <begin position="27"/>
        <end position="149"/>
    </location>
</feature>
<dbReference type="STRING" id="1447875.A0A2B7Y4B2"/>
<evidence type="ECO:0000256" key="2">
    <source>
        <dbReference type="SAM" id="MobiDB-lite"/>
    </source>
</evidence>
<feature type="compositionally biased region" description="Low complexity" evidence="2">
    <location>
        <begin position="31"/>
        <end position="42"/>
    </location>
</feature>
<feature type="coiled-coil region" evidence="1">
    <location>
        <begin position="356"/>
        <end position="432"/>
    </location>
</feature>
<keyword evidence="1" id="KW-0175">Coiled coil</keyword>
<accession>A0A2B7Y4B2</accession>
<gene>
    <name evidence="3" type="ORF">AJ79_02050</name>
</gene>
<feature type="compositionally biased region" description="Basic and acidic residues" evidence="2">
    <location>
        <begin position="479"/>
        <end position="488"/>
    </location>
</feature>
<dbReference type="Proteomes" id="UP000223968">
    <property type="component" value="Unassembled WGS sequence"/>
</dbReference>
<organism evidence="3 4">
    <name type="scientific">Helicocarpus griseus UAMH5409</name>
    <dbReference type="NCBI Taxonomy" id="1447875"/>
    <lineage>
        <taxon>Eukaryota</taxon>
        <taxon>Fungi</taxon>
        <taxon>Dikarya</taxon>
        <taxon>Ascomycota</taxon>
        <taxon>Pezizomycotina</taxon>
        <taxon>Eurotiomycetes</taxon>
        <taxon>Eurotiomycetidae</taxon>
        <taxon>Onygenales</taxon>
        <taxon>Ajellomycetaceae</taxon>
        <taxon>Helicocarpus</taxon>
    </lineage>
</organism>
<feature type="compositionally biased region" description="Basic and acidic residues" evidence="2">
    <location>
        <begin position="287"/>
        <end position="297"/>
    </location>
</feature>
<feature type="region of interest" description="Disordered" evidence="2">
    <location>
        <begin position="217"/>
        <end position="237"/>
    </location>
</feature>
<feature type="region of interest" description="Disordered" evidence="2">
    <location>
        <begin position="479"/>
        <end position="526"/>
    </location>
</feature>
<comment type="caution">
    <text evidence="3">The sequence shown here is derived from an EMBL/GenBank/DDBJ whole genome shotgun (WGS) entry which is preliminary data.</text>
</comment>
<reference evidence="3 4" key="1">
    <citation type="submission" date="2017-10" db="EMBL/GenBank/DDBJ databases">
        <title>Comparative genomics in systemic dimorphic fungi from Ajellomycetaceae.</title>
        <authorList>
            <person name="Munoz J.F."/>
            <person name="Mcewen J.G."/>
            <person name="Clay O.K."/>
            <person name="Cuomo C.A."/>
        </authorList>
    </citation>
    <scope>NUCLEOTIDE SEQUENCE [LARGE SCALE GENOMIC DNA]</scope>
    <source>
        <strain evidence="3 4">UAMH5409</strain>
    </source>
</reference>
<feature type="compositionally biased region" description="Basic residues" evidence="2">
    <location>
        <begin position="131"/>
        <end position="141"/>
    </location>
</feature>